<dbReference type="OrthoDB" id="6475864at2"/>
<dbReference type="EMBL" id="SBIW01000006">
    <property type="protein sequence ID" value="RWY50837.1"/>
    <property type="molecule type" value="Genomic_DNA"/>
</dbReference>
<dbReference type="Pfam" id="PF14592">
    <property type="entry name" value="Chondroitinas_B"/>
    <property type="match status" value="1"/>
</dbReference>
<dbReference type="InterPro" id="IPR039513">
    <property type="entry name" value="PL-6"/>
</dbReference>
<dbReference type="InterPro" id="IPR006626">
    <property type="entry name" value="PbH1"/>
</dbReference>
<dbReference type="RefSeq" id="WP_128534256.1">
    <property type="nucleotide sequence ID" value="NZ_SBIW01000006.1"/>
</dbReference>
<name>A0A444MME7_9SPHI</name>
<dbReference type="CDD" id="cd14251">
    <property type="entry name" value="PL-6"/>
    <property type="match status" value="1"/>
</dbReference>
<keyword evidence="2" id="KW-1185">Reference proteome</keyword>
<reference evidence="1 2" key="1">
    <citation type="submission" date="2019-01" db="EMBL/GenBank/DDBJ databases">
        <title>Mucilaginibacter antarcticum sp. nov., isolated from antarctic soil.</title>
        <authorList>
            <person name="Yan Y.-Q."/>
            <person name="Du Z.-J."/>
        </authorList>
    </citation>
    <scope>NUCLEOTIDE SEQUENCE [LARGE SCALE GENOMIC DNA]</scope>
    <source>
        <strain evidence="1 2">F01003</strain>
    </source>
</reference>
<evidence type="ECO:0000313" key="1">
    <source>
        <dbReference type="EMBL" id="RWY50837.1"/>
    </source>
</evidence>
<organism evidence="1 2">
    <name type="scientific">Mucilaginibacter gilvus</name>
    <dbReference type="NCBI Taxonomy" id="2305909"/>
    <lineage>
        <taxon>Bacteria</taxon>
        <taxon>Pseudomonadati</taxon>
        <taxon>Bacteroidota</taxon>
        <taxon>Sphingobacteriia</taxon>
        <taxon>Sphingobacteriales</taxon>
        <taxon>Sphingobacteriaceae</taxon>
        <taxon>Mucilaginibacter</taxon>
    </lineage>
</organism>
<dbReference type="SUPFAM" id="SSF51126">
    <property type="entry name" value="Pectin lyase-like"/>
    <property type="match status" value="1"/>
</dbReference>
<gene>
    <name evidence="1" type="ORF">EPL05_12225</name>
</gene>
<dbReference type="InterPro" id="IPR011050">
    <property type="entry name" value="Pectin_lyase_fold/virulence"/>
</dbReference>
<dbReference type="SMART" id="SM00710">
    <property type="entry name" value="PbH1"/>
    <property type="match status" value="3"/>
</dbReference>
<sequence length="394" mass="43218">MIKYWVLTVCCFCAVQLSFGKVYKVATPEEFSKAAAVVLPGDEIVIAKGNYNGWSLTLNANGTAAKPIIIRAEKTGKVIFQGEVRRAVLKISGSYIEVKGLSFEGCILFKGKGSDVVLVHLDAARYCRLSDCKFIKDTVNTDFMPIVVVSGNGDHNRIDNCSFSANFNNQEVQVRVGKEDVSLYTLIDHNTFMDKDSVTWKGNNGGECVQIGQDPIMLGNRYSYATVRDNRFIRCNGEPEVISNKSSGNKYVNNYFEDCHGELVMRGGHECLVDSNTFAGGTGGVRVNGTTHTITNNKFKGLPIAIRLMYGMAKGKIDTGFYIAASDCVIKNNKINQCGTGILIGGSKNADWTGKFDTKRYPSRTMQDVAPFNNEVENNAIKNTKVPVLKETAP</sequence>
<evidence type="ECO:0000313" key="2">
    <source>
        <dbReference type="Proteomes" id="UP000286701"/>
    </source>
</evidence>
<dbReference type="Proteomes" id="UP000286701">
    <property type="component" value="Unassembled WGS sequence"/>
</dbReference>
<protein>
    <recommendedName>
        <fullName evidence="3">Chondroitinase B-like protein</fullName>
    </recommendedName>
</protein>
<dbReference type="InterPro" id="IPR012334">
    <property type="entry name" value="Pectin_lyas_fold"/>
</dbReference>
<evidence type="ECO:0008006" key="3">
    <source>
        <dbReference type="Google" id="ProtNLM"/>
    </source>
</evidence>
<accession>A0A444MME7</accession>
<dbReference type="AlphaFoldDB" id="A0A444MME7"/>
<proteinExistence type="predicted"/>
<dbReference type="Gene3D" id="2.160.20.10">
    <property type="entry name" value="Single-stranded right-handed beta-helix, Pectin lyase-like"/>
    <property type="match status" value="1"/>
</dbReference>
<comment type="caution">
    <text evidence="1">The sequence shown here is derived from an EMBL/GenBank/DDBJ whole genome shotgun (WGS) entry which is preliminary data.</text>
</comment>